<comment type="caution">
    <text evidence="1">The sequence shown here is derived from an EMBL/GenBank/DDBJ whole genome shotgun (WGS) entry which is preliminary data.</text>
</comment>
<name>A0A8H7AMV4_9EURO</name>
<evidence type="ECO:0000313" key="1">
    <source>
        <dbReference type="EMBL" id="KAF7512063.1"/>
    </source>
</evidence>
<protein>
    <recommendedName>
        <fullName evidence="3">EF-hand domain-containing protein</fullName>
    </recommendedName>
</protein>
<proteinExistence type="predicted"/>
<evidence type="ECO:0000313" key="2">
    <source>
        <dbReference type="Proteomes" id="UP000606974"/>
    </source>
</evidence>
<dbReference type="AlphaFoldDB" id="A0A8H7AMV4"/>
<evidence type="ECO:0008006" key="3">
    <source>
        <dbReference type="Google" id="ProtNLM"/>
    </source>
</evidence>
<dbReference type="EMBL" id="JAACFV010000015">
    <property type="protein sequence ID" value="KAF7512063.1"/>
    <property type="molecule type" value="Genomic_DNA"/>
</dbReference>
<dbReference type="Gene3D" id="1.10.238.10">
    <property type="entry name" value="EF-hand"/>
    <property type="match status" value="1"/>
</dbReference>
<gene>
    <name evidence="1" type="ORF">GJ744_002776</name>
</gene>
<accession>A0A8H7AMV4</accession>
<sequence>MMISLQAPEAQSRAHMVTFQSIPNLNLTAEDKRVYGNLFKEADPSGFGAVSGDRAVKFFERTRLAA</sequence>
<keyword evidence="2" id="KW-1185">Reference proteome</keyword>
<dbReference type="OrthoDB" id="524326at2759"/>
<organism evidence="1 2">
    <name type="scientific">Endocarpon pusillum</name>
    <dbReference type="NCBI Taxonomy" id="364733"/>
    <lineage>
        <taxon>Eukaryota</taxon>
        <taxon>Fungi</taxon>
        <taxon>Dikarya</taxon>
        <taxon>Ascomycota</taxon>
        <taxon>Pezizomycotina</taxon>
        <taxon>Eurotiomycetes</taxon>
        <taxon>Chaetothyriomycetidae</taxon>
        <taxon>Verrucariales</taxon>
        <taxon>Verrucariaceae</taxon>
        <taxon>Endocarpon</taxon>
    </lineage>
</organism>
<dbReference type="Proteomes" id="UP000606974">
    <property type="component" value="Unassembled WGS sequence"/>
</dbReference>
<reference evidence="1" key="1">
    <citation type="submission" date="2020-02" db="EMBL/GenBank/DDBJ databases">
        <authorList>
            <person name="Palmer J.M."/>
        </authorList>
    </citation>
    <scope>NUCLEOTIDE SEQUENCE</scope>
    <source>
        <strain evidence="1">EPUS1.4</strain>
        <tissue evidence="1">Thallus</tissue>
    </source>
</reference>